<protein>
    <submittedName>
        <fullName evidence="2">Uncharacterized protein</fullName>
    </submittedName>
</protein>
<evidence type="ECO:0000313" key="3">
    <source>
        <dbReference type="Proteomes" id="UP001596043"/>
    </source>
</evidence>
<keyword evidence="3" id="KW-1185">Reference proteome</keyword>
<evidence type="ECO:0000256" key="1">
    <source>
        <dbReference type="SAM" id="Phobius"/>
    </source>
</evidence>
<accession>A0ABV9HQU4</accession>
<keyword evidence="1" id="KW-0812">Transmembrane</keyword>
<sequence length="175" mass="20453">MKIIAKHINYFLLVTKLLIFTLFVYNLIAAIIETQKYIYVFGNNNGITSLFDILINKPYFQPAVFLLIPTIGVFLKNKVGWIFFISYFYFLLNVIVSSIPYFYKYLDYRNDYQVILTLIIATGLILIALIKMNKKNIYLTKYNIQQNQDLLVVYNTIAYMIGAFMTSFLASIPRV</sequence>
<feature type="transmembrane region" description="Helical" evidence="1">
    <location>
        <begin position="59"/>
        <end position="75"/>
    </location>
</feature>
<evidence type="ECO:0000313" key="2">
    <source>
        <dbReference type="EMBL" id="MFC4632527.1"/>
    </source>
</evidence>
<feature type="transmembrane region" description="Helical" evidence="1">
    <location>
        <begin position="151"/>
        <end position="172"/>
    </location>
</feature>
<feature type="transmembrane region" description="Helical" evidence="1">
    <location>
        <begin position="12"/>
        <end position="32"/>
    </location>
</feature>
<gene>
    <name evidence="2" type="ORF">ACFO3O_01310</name>
</gene>
<feature type="transmembrane region" description="Helical" evidence="1">
    <location>
        <begin position="112"/>
        <end position="130"/>
    </location>
</feature>
<dbReference type="RefSeq" id="WP_379976728.1">
    <property type="nucleotide sequence ID" value="NZ_JBHSFV010000001.1"/>
</dbReference>
<dbReference type="Proteomes" id="UP001596043">
    <property type="component" value="Unassembled WGS sequence"/>
</dbReference>
<comment type="caution">
    <text evidence="2">The sequence shown here is derived from an EMBL/GenBank/DDBJ whole genome shotgun (WGS) entry which is preliminary data.</text>
</comment>
<dbReference type="EMBL" id="JBHSFV010000001">
    <property type="protein sequence ID" value="MFC4632527.1"/>
    <property type="molecule type" value="Genomic_DNA"/>
</dbReference>
<reference evidence="3" key="1">
    <citation type="journal article" date="2019" name="Int. J. Syst. Evol. Microbiol.">
        <title>The Global Catalogue of Microorganisms (GCM) 10K type strain sequencing project: providing services to taxonomists for standard genome sequencing and annotation.</title>
        <authorList>
            <consortium name="The Broad Institute Genomics Platform"/>
            <consortium name="The Broad Institute Genome Sequencing Center for Infectious Disease"/>
            <person name="Wu L."/>
            <person name="Ma J."/>
        </authorList>
    </citation>
    <scope>NUCLEOTIDE SEQUENCE [LARGE SCALE GENOMIC DNA]</scope>
    <source>
        <strain evidence="3">YJ-61-S</strain>
    </source>
</reference>
<proteinExistence type="predicted"/>
<name>A0ABV9HQU4_9FLAO</name>
<keyword evidence="1" id="KW-0472">Membrane</keyword>
<organism evidence="2 3">
    <name type="scientific">Dokdonia ponticola</name>
    <dbReference type="NCBI Taxonomy" id="2041041"/>
    <lineage>
        <taxon>Bacteria</taxon>
        <taxon>Pseudomonadati</taxon>
        <taxon>Bacteroidota</taxon>
        <taxon>Flavobacteriia</taxon>
        <taxon>Flavobacteriales</taxon>
        <taxon>Flavobacteriaceae</taxon>
        <taxon>Dokdonia</taxon>
    </lineage>
</organism>
<feature type="transmembrane region" description="Helical" evidence="1">
    <location>
        <begin position="87"/>
        <end position="106"/>
    </location>
</feature>
<keyword evidence="1" id="KW-1133">Transmembrane helix</keyword>